<dbReference type="Pfam" id="PF17871">
    <property type="entry name" value="AAA_lid_9"/>
    <property type="match status" value="1"/>
</dbReference>
<keyword evidence="7 9" id="KW-0143">Chaperone</keyword>
<keyword evidence="6 10" id="KW-0175">Coiled coil</keyword>
<dbReference type="CDD" id="cd00009">
    <property type="entry name" value="AAA"/>
    <property type="match status" value="1"/>
</dbReference>
<dbReference type="Proteomes" id="UP000215244">
    <property type="component" value="Chromosome"/>
</dbReference>
<dbReference type="GO" id="GO:0016887">
    <property type="term" value="F:ATP hydrolysis activity"/>
    <property type="evidence" value="ECO:0007669"/>
    <property type="project" value="InterPro"/>
</dbReference>
<dbReference type="RefSeq" id="WP_094998591.1">
    <property type="nucleotide sequence ID" value="NZ_BMJL01000005.1"/>
</dbReference>
<dbReference type="NCBIfam" id="TIGR03346">
    <property type="entry name" value="chaperone_ClpB"/>
    <property type="match status" value="1"/>
</dbReference>
<dbReference type="FunFam" id="3.40.50.300:FF:000025">
    <property type="entry name" value="ATP-dependent Clp protease subunit"/>
    <property type="match status" value="1"/>
</dbReference>
<evidence type="ECO:0000256" key="10">
    <source>
        <dbReference type="RuleBase" id="RU362034"/>
    </source>
</evidence>
<dbReference type="GO" id="GO:0034605">
    <property type="term" value="P:cellular response to heat"/>
    <property type="evidence" value="ECO:0007669"/>
    <property type="project" value="TreeGrafter"/>
</dbReference>
<evidence type="ECO:0000256" key="8">
    <source>
        <dbReference type="ARBA" id="ARBA00026057"/>
    </source>
</evidence>
<dbReference type="GO" id="GO:0005524">
    <property type="term" value="F:ATP binding"/>
    <property type="evidence" value="ECO:0007669"/>
    <property type="project" value="UniProtKB-UniRule"/>
</dbReference>
<dbReference type="CDD" id="cd19499">
    <property type="entry name" value="RecA-like_ClpB_Hsp104-like"/>
    <property type="match status" value="1"/>
</dbReference>
<keyword evidence="10" id="KW-0346">Stress response</keyword>
<evidence type="ECO:0000313" key="11">
    <source>
        <dbReference type="EMBL" id="ASV32006.1"/>
    </source>
</evidence>
<sequence length="866" mass="97345">MNFNNFTIKSQEAVQQAQVIAQSLGHQQIENEHLFKAITEVEENVVPFIFKKLGLNANLIKQILEKELNSFPKVQGGDIMLSREAGKSVNEASIIAKNMGDEYVSIEHLLLAIFKSKSKISQILKDQGVTEKNLVAAINELRKGSNVTSQSAEETYNSLNKYAKNLNELADSGKLDPVIGRDEEIRRVLQILSRRTKNNPMLVGEPGVGKTAIAEGLAHRIVQGDIPENLKDKVIYSLDMGALIAGAKYKGEFEERLKAVIKEVTSADGNIILFIDEIHTLVGAGGGQGAMDAANILKPALARGELRAIGATTLDEYQKYFEKDKALERRFQKVVVDQPDTESAISILRGIKERYETHHKVRIKDEAVIAAVELSQRYITNRFLPDKAIDLMDEAASKLRMEINSKPEELDVLDRRIMQLEIEIEAIKRENDQSKLKSLNLELANVKEERNEIFAKWETEKSVVDNIQKTKMDIENYKAEAERAERNGDYGKVAEIRYGKIKDAQENLAKLQEELAEQQNAGTLIKEEVTSEDIAEVVAKWTGIPVTKMLQSEREKLLNLENVLHKRVVGQDEAIQAVSDAIRRSRAGLQDMKKPIGSFLFLGTTGVGKTELAKTLASYLFDDENAMTRIDMSEYQERHSVSRLVGAPPGYVGYDEGGQLTEAVRRRPYSVVLLDEIEKAHPDTFNILLQVLDEGRLTDNKGRVADFKNTIIIMTSNMGSQIIQEKFENSTDIHSASEAARVEVLGLLNKMIRPEFLNRIDDIIMFTPLNKEDIREIVKLQLEGLKKMLDKQNITLDATDEAIDYLAERGYEPQFGARPVKRTIQKEVLNNMSKELLSGKIKSDSVILLDAFDDELVFRNQNDLVV</sequence>
<evidence type="ECO:0000256" key="2">
    <source>
        <dbReference type="ARBA" id="ARBA00017574"/>
    </source>
</evidence>
<evidence type="ECO:0000256" key="3">
    <source>
        <dbReference type="ARBA" id="ARBA00022737"/>
    </source>
</evidence>
<dbReference type="InterPro" id="IPR036628">
    <property type="entry name" value="Clp_N_dom_sf"/>
</dbReference>
<dbReference type="Gene3D" id="3.40.50.300">
    <property type="entry name" value="P-loop containing nucleotide triphosphate hydrolases"/>
    <property type="match status" value="3"/>
</dbReference>
<dbReference type="InterPro" id="IPR028299">
    <property type="entry name" value="ClpA/B_CS2"/>
</dbReference>
<keyword evidence="3" id="KW-0677">Repeat</keyword>
<dbReference type="Pfam" id="PF02861">
    <property type="entry name" value="Clp_N"/>
    <property type="match status" value="1"/>
</dbReference>
<dbReference type="PROSITE" id="PS00870">
    <property type="entry name" value="CLPAB_1"/>
    <property type="match status" value="1"/>
</dbReference>
<name>A0A223V9K5_9FLAO</name>
<protein>
    <recommendedName>
        <fullName evidence="2 10">Chaperone protein ClpB</fullName>
    </recommendedName>
</protein>
<dbReference type="InterPro" id="IPR019489">
    <property type="entry name" value="Clp_ATPase_C"/>
</dbReference>
<dbReference type="InterPro" id="IPR003959">
    <property type="entry name" value="ATPase_AAA_core"/>
</dbReference>
<dbReference type="GO" id="GO:0042026">
    <property type="term" value="P:protein refolding"/>
    <property type="evidence" value="ECO:0007669"/>
    <property type="project" value="UniProtKB-UniRule"/>
</dbReference>
<dbReference type="Gene3D" id="1.10.1780.10">
    <property type="entry name" value="Clp, N-terminal domain"/>
    <property type="match status" value="1"/>
</dbReference>
<reference evidence="11 12" key="1">
    <citation type="submission" date="2017-08" db="EMBL/GenBank/DDBJ databases">
        <title>The complete genome sequence of Maribacter sp. B1, isolated from deep-sea sediment.</title>
        <authorList>
            <person name="Wu Y.-H."/>
            <person name="Cheng H."/>
            <person name="Xu X.-W."/>
        </authorList>
    </citation>
    <scope>NUCLEOTIDE SEQUENCE [LARGE SCALE GENOMIC DNA]</scope>
    <source>
        <strain evidence="11 12">B1</strain>
    </source>
</reference>
<dbReference type="AlphaFoldDB" id="A0A223V9K5"/>
<dbReference type="FunFam" id="3.40.50.300:FF:000010">
    <property type="entry name" value="Chaperone clpB 1, putative"/>
    <property type="match status" value="1"/>
</dbReference>
<comment type="subunit">
    <text evidence="10">Homohexamer; The oligomerization is ATP-dependent.</text>
</comment>
<comment type="function">
    <text evidence="10">Part of a stress-induced multi-chaperone system, it is involved in the recovery of the cell from heat-induced damage, in cooperation with DnaK, DnaJ and GrpE.</text>
</comment>
<dbReference type="EMBL" id="CP022957">
    <property type="protein sequence ID" value="ASV32006.1"/>
    <property type="molecule type" value="Genomic_DNA"/>
</dbReference>
<dbReference type="InterPro" id="IPR027417">
    <property type="entry name" value="P-loop_NTPase"/>
</dbReference>
<dbReference type="SUPFAM" id="SSF81923">
    <property type="entry name" value="Double Clp-N motif"/>
    <property type="match status" value="1"/>
</dbReference>
<dbReference type="SMART" id="SM01086">
    <property type="entry name" value="ClpB_D2-small"/>
    <property type="match status" value="1"/>
</dbReference>
<dbReference type="Pfam" id="PF07724">
    <property type="entry name" value="AAA_2"/>
    <property type="match status" value="1"/>
</dbReference>
<dbReference type="InterPro" id="IPR004176">
    <property type="entry name" value="Clp_R_N"/>
</dbReference>
<dbReference type="PRINTS" id="PR00300">
    <property type="entry name" value="CLPPROTEASEA"/>
</dbReference>
<accession>A0A223V9K5</accession>
<feature type="coiled-coil region" evidence="10">
    <location>
        <begin position="410"/>
        <end position="528"/>
    </location>
</feature>
<evidence type="ECO:0000256" key="9">
    <source>
        <dbReference type="RuleBase" id="RU004432"/>
    </source>
</evidence>
<dbReference type="PANTHER" id="PTHR11638:SF18">
    <property type="entry name" value="HEAT SHOCK PROTEIN 104"/>
    <property type="match status" value="1"/>
</dbReference>
<proteinExistence type="inferred from homology"/>
<organism evidence="11 12">
    <name type="scientific">Maribacter cobaltidurans</name>
    <dbReference type="NCBI Taxonomy" id="1178778"/>
    <lineage>
        <taxon>Bacteria</taxon>
        <taxon>Pseudomonadati</taxon>
        <taxon>Bacteroidota</taxon>
        <taxon>Flavobacteriia</taxon>
        <taxon>Flavobacteriales</taxon>
        <taxon>Flavobacteriaceae</taxon>
        <taxon>Maribacter</taxon>
    </lineage>
</organism>
<dbReference type="GO" id="GO:0005737">
    <property type="term" value="C:cytoplasm"/>
    <property type="evidence" value="ECO:0007669"/>
    <property type="project" value="UniProtKB-SubCell"/>
</dbReference>
<dbReference type="Pfam" id="PF00004">
    <property type="entry name" value="AAA"/>
    <property type="match status" value="1"/>
</dbReference>
<dbReference type="InterPro" id="IPR003593">
    <property type="entry name" value="AAA+_ATPase"/>
</dbReference>
<gene>
    <name evidence="10 11" type="primary">clpB</name>
    <name evidence="11" type="ORF">CJ263_18280</name>
</gene>
<evidence type="ECO:0000313" key="12">
    <source>
        <dbReference type="Proteomes" id="UP000215244"/>
    </source>
</evidence>
<keyword evidence="5 9" id="KW-0067">ATP-binding</keyword>
<dbReference type="OrthoDB" id="9803641at2"/>
<dbReference type="SMART" id="SM00382">
    <property type="entry name" value="AAA"/>
    <property type="match status" value="2"/>
</dbReference>
<dbReference type="InterPro" id="IPR017730">
    <property type="entry name" value="Chaperonin_ClpB"/>
</dbReference>
<dbReference type="PANTHER" id="PTHR11638">
    <property type="entry name" value="ATP-DEPENDENT CLP PROTEASE"/>
    <property type="match status" value="1"/>
</dbReference>
<evidence type="ECO:0000256" key="7">
    <source>
        <dbReference type="ARBA" id="ARBA00023186"/>
    </source>
</evidence>
<dbReference type="InterPro" id="IPR018368">
    <property type="entry name" value="ClpA/B_CS1"/>
</dbReference>
<comment type="subcellular location">
    <subcellularLocation>
        <location evidence="10">Cytoplasm</location>
    </subcellularLocation>
</comment>
<dbReference type="InterPro" id="IPR050130">
    <property type="entry name" value="ClpA_ClpB"/>
</dbReference>
<dbReference type="KEGG" id="marb:CJ263_18280"/>
<keyword evidence="12" id="KW-1185">Reference proteome</keyword>
<dbReference type="PROSITE" id="PS51903">
    <property type="entry name" value="CLP_R"/>
    <property type="match status" value="1"/>
</dbReference>
<dbReference type="Gene3D" id="1.10.8.60">
    <property type="match status" value="1"/>
</dbReference>
<dbReference type="InterPro" id="IPR041546">
    <property type="entry name" value="ClpA/ClpB_AAA_lid"/>
</dbReference>
<evidence type="ECO:0000256" key="5">
    <source>
        <dbReference type="ARBA" id="ARBA00022840"/>
    </source>
</evidence>
<dbReference type="Pfam" id="PF10431">
    <property type="entry name" value="ClpB_D2-small"/>
    <property type="match status" value="1"/>
</dbReference>
<dbReference type="FunFam" id="3.40.50.300:FF:000120">
    <property type="entry name" value="ATP-dependent chaperone ClpB"/>
    <property type="match status" value="1"/>
</dbReference>
<dbReference type="SUPFAM" id="SSF52540">
    <property type="entry name" value="P-loop containing nucleoside triphosphate hydrolases"/>
    <property type="match status" value="2"/>
</dbReference>
<dbReference type="PROSITE" id="PS00871">
    <property type="entry name" value="CLPAB_2"/>
    <property type="match status" value="1"/>
</dbReference>
<dbReference type="InterPro" id="IPR001270">
    <property type="entry name" value="ClpA/B"/>
</dbReference>
<comment type="subunit">
    <text evidence="8">Homohexamer. The oligomerization is ATP-dependent.</text>
</comment>
<keyword evidence="10" id="KW-0963">Cytoplasm</keyword>
<evidence type="ECO:0000256" key="1">
    <source>
        <dbReference type="ARBA" id="ARBA00008675"/>
    </source>
</evidence>
<keyword evidence="4 9" id="KW-0547">Nucleotide-binding</keyword>
<evidence type="ECO:0000256" key="6">
    <source>
        <dbReference type="ARBA" id="ARBA00023054"/>
    </source>
</evidence>
<comment type="similarity">
    <text evidence="1 9">Belongs to the ClpA/ClpB family.</text>
</comment>
<evidence type="ECO:0000256" key="4">
    <source>
        <dbReference type="ARBA" id="ARBA00022741"/>
    </source>
</evidence>